<evidence type="ECO:0000256" key="1">
    <source>
        <dbReference type="SAM" id="MobiDB-lite"/>
    </source>
</evidence>
<dbReference type="PANTHER" id="PTHR12697:SF5">
    <property type="entry name" value="DEOXYHYPUSINE HYDROXYLASE"/>
    <property type="match status" value="1"/>
</dbReference>
<evidence type="ECO:0000313" key="3">
    <source>
        <dbReference type="Proteomes" id="UP000784294"/>
    </source>
</evidence>
<dbReference type="Gene3D" id="1.25.10.10">
    <property type="entry name" value="Leucine-rich Repeat Variant"/>
    <property type="match status" value="1"/>
</dbReference>
<evidence type="ECO:0008006" key="4">
    <source>
        <dbReference type="Google" id="ProtNLM"/>
    </source>
</evidence>
<dbReference type="Proteomes" id="UP000784294">
    <property type="component" value="Unassembled WGS sequence"/>
</dbReference>
<feature type="compositionally biased region" description="Polar residues" evidence="1">
    <location>
        <begin position="173"/>
        <end position="194"/>
    </location>
</feature>
<dbReference type="OrthoDB" id="421002at2759"/>
<dbReference type="InterPro" id="IPR011989">
    <property type="entry name" value="ARM-like"/>
</dbReference>
<evidence type="ECO:0000313" key="2">
    <source>
        <dbReference type="EMBL" id="VEL19957.1"/>
    </source>
</evidence>
<dbReference type="EMBL" id="CAAALY010044059">
    <property type="protein sequence ID" value="VEL19957.1"/>
    <property type="molecule type" value="Genomic_DNA"/>
</dbReference>
<keyword evidence="3" id="KW-1185">Reference proteome</keyword>
<dbReference type="PANTHER" id="PTHR12697">
    <property type="entry name" value="PBS LYASE HEAT-LIKE PROTEIN"/>
    <property type="match status" value="1"/>
</dbReference>
<dbReference type="AlphaFoldDB" id="A0A448WTK8"/>
<dbReference type="InterPro" id="IPR004155">
    <property type="entry name" value="PBS_lyase_HEAT"/>
</dbReference>
<reference evidence="2" key="1">
    <citation type="submission" date="2018-11" db="EMBL/GenBank/DDBJ databases">
        <authorList>
            <consortium name="Pathogen Informatics"/>
        </authorList>
    </citation>
    <scope>NUCLEOTIDE SEQUENCE</scope>
</reference>
<dbReference type="SMART" id="SM00567">
    <property type="entry name" value="EZ_HEAT"/>
    <property type="match status" value="3"/>
</dbReference>
<name>A0A448WTK8_9PLAT</name>
<protein>
    <recommendedName>
        <fullName evidence="4">Deoxyhypusine monooxygenase</fullName>
    </recommendedName>
</protein>
<organism evidence="2 3">
    <name type="scientific">Protopolystoma xenopodis</name>
    <dbReference type="NCBI Taxonomy" id="117903"/>
    <lineage>
        <taxon>Eukaryota</taxon>
        <taxon>Metazoa</taxon>
        <taxon>Spiralia</taxon>
        <taxon>Lophotrochozoa</taxon>
        <taxon>Platyhelminthes</taxon>
        <taxon>Monogenea</taxon>
        <taxon>Polyopisthocotylea</taxon>
        <taxon>Polystomatidea</taxon>
        <taxon>Polystomatidae</taxon>
        <taxon>Protopolystoma</taxon>
    </lineage>
</organism>
<dbReference type="GO" id="GO:0016491">
    <property type="term" value="F:oxidoreductase activity"/>
    <property type="evidence" value="ECO:0007669"/>
    <property type="project" value="TreeGrafter"/>
</dbReference>
<gene>
    <name evidence="2" type="ORF">PXEA_LOCUS13397</name>
</gene>
<feature type="region of interest" description="Disordered" evidence="1">
    <location>
        <begin position="171"/>
        <end position="200"/>
    </location>
</feature>
<dbReference type="InterPro" id="IPR016024">
    <property type="entry name" value="ARM-type_fold"/>
</dbReference>
<sequence>MLTLFPRLFPSIPPPSLVPQLADTCELGLARLEWLETEFPTSQASCGDLPDTVDPAPAFPPNLYTPDQLFGILMASAQAVGPSDGAVVRPAPAGHRSLFERYRALFTLRKRALDAHLSEPERTAAADLLGKCLSAPGSSLLRHEVAFVLGQLAMPSTADYLIACIKAGPPTSPKQHSSTENGSTSPSTSRSAGASVTGEHSMVRHEAAEALGAVLGEARLSEADEELAAVSRRAMACLQAGLHDPVQVVRESCVLALDIAEYVASKDQLQYADVPKLKEVLPSKATVN</sequence>
<dbReference type="SUPFAM" id="SSF48371">
    <property type="entry name" value="ARM repeat"/>
    <property type="match status" value="1"/>
</dbReference>
<accession>A0A448WTK8</accession>
<proteinExistence type="predicted"/>
<comment type="caution">
    <text evidence="2">The sequence shown here is derived from an EMBL/GenBank/DDBJ whole genome shotgun (WGS) entry which is preliminary data.</text>
</comment>